<feature type="transmembrane region" description="Helical" evidence="8">
    <location>
        <begin position="109"/>
        <end position="131"/>
    </location>
</feature>
<dbReference type="CDD" id="cd06550">
    <property type="entry name" value="TM_ABC_iron-siderophores_like"/>
    <property type="match status" value="1"/>
</dbReference>
<reference evidence="9 10" key="1">
    <citation type="submission" date="2015-01" db="EMBL/GenBank/DDBJ databases">
        <title>Vibrio sp. C94 JCM 19241 whole genome shotgun sequence.</title>
        <authorList>
            <person name="Sawabe T."/>
            <person name="Meirelles P."/>
            <person name="Feng G."/>
            <person name="Sayaka M."/>
            <person name="Hattori M."/>
            <person name="Ohkuma M."/>
        </authorList>
    </citation>
    <scope>NUCLEOTIDE SEQUENCE [LARGE SCALE GENOMIC DNA]</scope>
    <source>
        <strain evidence="10">JCM 19241</strain>
    </source>
</reference>
<evidence type="ECO:0000256" key="7">
    <source>
        <dbReference type="ARBA" id="ARBA00023136"/>
    </source>
</evidence>
<accession>A0A0B8QN39</accession>
<keyword evidence="4" id="KW-1003">Cell membrane</keyword>
<keyword evidence="6 8" id="KW-1133">Transmembrane helix</keyword>
<name>A0A0B8QN39_9VIBR</name>
<feature type="transmembrane region" description="Helical" evidence="8">
    <location>
        <begin position="157"/>
        <end position="175"/>
    </location>
</feature>
<dbReference type="GO" id="GO:0022857">
    <property type="term" value="F:transmembrane transporter activity"/>
    <property type="evidence" value="ECO:0007669"/>
    <property type="project" value="InterPro"/>
</dbReference>
<feature type="transmembrane region" description="Helical" evidence="8">
    <location>
        <begin position="25"/>
        <end position="42"/>
    </location>
</feature>
<dbReference type="EMBL" id="BBSC01000006">
    <property type="protein sequence ID" value="GAM76428.1"/>
    <property type="molecule type" value="Genomic_DNA"/>
</dbReference>
<evidence type="ECO:0000256" key="6">
    <source>
        <dbReference type="ARBA" id="ARBA00022989"/>
    </source>
</evidence>
<gene>
    <name evidence="9" type="ORF">JCM19241_3965</name>
</gene>
<reference evidence="9 10" key="2">
    <citation type="submission" date="2015-01" db="EMBL/GenBank/DDBJ databases">
        <authorList>
            <consortium name="NBRP consortium"/>
            <person name="Sawabe T."/>
            <person name="Meirelles P."/>
            <person name="Feng G."/>
            <person name="Sayaka M."/>
            <person name="Hattori M."/>
            <person name="Ohkuma M."/>
        </authorList>
    </citation>
    <scope>NUCLEOTIDE SEQUENCE [LARGE SCALE GENOMIC DNA]</scope>
    <source>
        <strain evidence="10">JCM 19241</strain>
    </source>
</reference>
<feature type="transmembrane region" description="Helical" evidence="8">
    <location>
        <begin position="79"/>
        <end position="97"/>
    </location>
</feature>
<evidence type="ECO:0000256" key="2">
    <source>
        <dbReference type="ARBA" id="ARBA00007935"/>
    </source>
</evidence>
<feature type="transmembrane region" description="Helical" evidence="8">
    <location>
        <begin position="195"/>
        <end position="224"/>
    </location>
</feature>
<dbReference type="Pfam" id="PF01032">
    <property type="entry name" value="FecCD"/>
    <property type="match status" value="1"/>
</dbReference>
<keyword evidence="5 8" id="KW-0812">Transmembrane</keyword>
<dbReference type="PANTHER" id="PTHR30472:SF27">
    <property type="entry name" value="PETROBACTIN IMPORT SYSTEM PERMEASE PROTEIN YCLN"/>
    <property type="match status" value="1"/>
</dbReference>
<dbReference type="PANTHER" id="PTHR30472">
    <property type="entry name" value="FERRIC ENTEROBACTIN TRANSPORT SYSTEM PERMEASE PROTEIN"/>
    <property type="match status" value="1"/>
</dbReference>
<dbReference type="GO" id="GO:0033214">
    <property type="term" value="P:siderophore-iron import into cell"/>
    <property type="evidence" value="ECO:0007669"/>
    <property type="project" value="TreeGrafter"/>
</dbReference>
<dbReference type="InterPro" id="IPR037294">
    <property type="entry name" value="ABC_BtuC-like"/>
</dbReference>
<dbReference type="Proteomes" id="UP000031666">
    <property type="component" value="Unassembled WGS sequence"/>
</dbReference>
<dbReference type="Gene3D" id="1.10.3470.10">
    <property type="entry name" value="ABC transporter involved in vitamin B12 uptake, BtuC"/>
    <property type="match status" value="1"/>
</dbReference>
<protein>
    <submittedName>
        <fullName evidence="9">Catechol siderophore ABC transporter</fullName>
    </submittedName>
</protein>
<organism evidence="9 10">
    <name type="scientific">Vibrio ishigakensis</name>
    <dbReference type="NCBI Taxonomy" id="1481914"/>
    <lineage>
        <taxon>Bacteria</taxon>
        <taxon>Pseudomonadati</taxon>
        <taxon>Pseudomonadota</taxon>
        <taxon>Gammaproteobacteria</taxon>
        <taxon>Vibrionales</taxon>
        <taxon>Vibrionaceae</taxon>
        <taxon>Vibrio</taxon>
    </lineage>
</organism>
<comment type="subcellular location">
    <subcellularLocation>
        <location evidence="1">Cell membrane</location>
        <topology evidence="1">Multi-pass membrane protein</topology>
    </subcellularLocation>
</comment>
<dbReference type="GO" id="GO:0005886">
    <property type="term" value="C:plasma membrane"/>
    <property type="evidence" value="ECO:0007669"/>
    <property type="project" value="UniProtKB-SubCell"/>
</dbReference>
<dbReference type="STRING" id="1481914.JCM19241_3965"/>
<dbReference type="AlphaFoldDB" id="A0A0B8QN39"/>
<keyword evidence="7 8" id="KW-0472">Membrane</keyword>
<dbReference type="SUPFAM" id="SSF81345">
    <property type="entry name" value="ABC transporter involved in vitamin B12 uptake, BtuC"/>
    <property type="match status" value="1"/>
</dbReference>
<comment type="similarity">
    <text evidence="2">Belongs to the binding-protein-dependent transport system permease family. FecCD subfamily.</text>
</comment>
<evidence type="ECO:0000256" key="3">
    <source>
        <dbReference type="ARBA" id="ARBA00022448"/>
    </source>
</evidence>
<proteinExistence type="inferred from homology"/>
<evidence type="ECO:0000313" key="10">
    <source>
        <dbReference type="Proteomes" id="UP000031666"/>
    </source>
</evidence>
<evidence type="ECO:0000256" key="5">
    <source>
        <dbReference type="ARBA" id="ARBA00022692"/>
    </source>
</evidence>
<comment type="caution">
    <text evidence="9">The sequence shown here is derived from an EMBL/GenBank/DDBJ whole genome shotgun (WGS) entry which is preliminary data.</text>
</comment>
<keyword evidence="3" id="KW-0813">Transport</keyword>
<sequence>MNLEALLQGEPHAWSILWQSRVPRLLAICLAGAGLSIAGLIMQQIVQNRFAAPSTTGTIDCALLGYVLSLVLFADISGWAHLALIFAFSVAGTLIFVRFLQSLKFKNAMLVPLIGIMYGNVVSALTTFVAYKYDLVQTMNSWTVANFASVLQGNYEFLYLAIPASILAYFFAAQFSAASIGESFAKNIGLNYQKIVFIGVVLVAVLSSSVVMIVGVIPFLGLIVPNLVSMFVGDNMKKVCRGQLTVVSC</sequence>
<feature type="transmembrane region" description="Helical" evidence="8">
    <location>
        <begin position="54"/>
        <end position="73"/>
    </location>
</feature>
<dbReference type="InterPro" id="IPR000522">
    <property type="entry name" value="ABC_transptr_permease_BtuC"/>
</dbReference>
<evidence type="ECO:0000256" key="1">
    <source>
        <dbReference type="ARBA" id="ARBA00004651"/>
    </source>
</evidence>
<evidence type="ECO:0000256" key="4">
    <source>
        <dbReference type="ARBA" id="ARBA00022475"/>
    </source>
</evidence>
<evidence type="ECO:0000256" key="8">
    <source>
        <dbReference type="SAM" id="Phobius"/>
    </source>
</evidence>
<evidence type="ECO:0000313" key="9">
    <source>
        <dbReference type="EMBL" id="GAM76428.1"/>
    </source>
</evidence>